<evidence type="ECO:0000259" key="3">
    <source>
        <dbReference type="Pfam" id="PF18962"/>
    </source>
</evidence>
<comment type="caution">
    <text evidence="5">The sequence shown here is derived from an EMBL/GenBank/DDBJ whole genome shotgun (WGS) entry which is preliminary data.</text>
</comment>
<dbReference type="InterPro" id="IPR045474">
    <property type="entry name" value="GEVED"/>
</dbReference>
<reference evidence="5 6" key="1">
    <citation type="submission" date="2014-12" db="EMBL/GenBank/DDBJ databases">
        <title>Genome sequencing of Chryseobacterium taiwanense TPW19.</title>
        <authorList>
            <person name="Tan P.W."/>
            <person name="Chan K.-G."/>
        </authorList>
    </citation>
    <scope>NUCLEOTIDE SEQUENCE [LARGE SCALE GENOMIC DNA]</scope>
    <source>
        <strain evidence="5 6">TPW19</strain>
    </source>
</reference>
<evidence type="ECO:0000256" key="2">
    <source>
        <dbReference type="SAM" id="SignalP"/>
    </source>
</evidence>
<feature type="domain" description="GEVED" evidence="4">
    <location>
        <begin position="96"/>
        <end position="174"/>
    </location>
</feature>
<evidence type="ECO:0000256" key="1">
    <source>
        <dbReference type="ARBA" id="ARBA00022729"/>
    </source>
</evidence>
<gene>
    <name evidence="5" type="ORF">RM51_16635</name>
</gene>
<sequence>MKKNYFLAKLFAGIITFTLANFFNAQTYCNPSYSSGCTSWRITQVTIPSASFDNTFASGTCTTGRDRTSVTVNLSAGSSYAINITTVGWIACGMAIDFNKDGDFDDAGETLFLPSYLASDTQTYSGNFTIPSSVTAGNYRMRVWNRLANSANGTPADSPCGAYNYGTWTDYTANIGTLTTSEVSKVSAKIYPNPVSDFLTIEGKNTIESVEIYDMNGKLIKTVSSNSETISIKLSDLAPGTYFAKVNDHKTNQTVKFIKK</sequence>
<dbReference type="EMBL" id="JWTA01000016">
    <property type="protein sequence ID" value="KIC61617.1"/>
    <property type="molecule type" value="Genomic_DNA"/>
</dbReference>
<evidence type="ECO:0000313" key="6">
    <source>
        <dbReference type="Proteomes" id="UP000031167"/>
    </source>
</evidence>
<dbReference type="Pfam" id="PF20009">
    <property type="entry name" value="GEVED"/>
    <property type="match status" value="1"/>
</dbReference>
<dbReference type="STRING" id="363331.RM51_16635"/>
<dbReference type="AlphaFoldDB" id="A0A0B4CZ14"/>
<organism evidence="5 6">
    <name type="scientific">Chryseobacterium taiwanense</name>
    <dbReference type="NCBI Taxonomy" id="363331"/>
    <lineage>
        <taxon>Bacteria</taxon>
        <taxon>Pseudomonadati</taxon>
        <taxon>Bacteroidota</taxon>
        <taxon>Flavobacteriia</taxon>
        <taxon>Flavobacteriales</taxon>
        <taxon>Weeksellaceae</taxon>
        <taxon>Chryseobacterium group</taxon>
        <taxon>Chryseobacterium</taxon>
    </lineage>
</organism>
<evidence type="ECO:0000313" key="5">
    <source>
        <dbReference type="EMBL" id="KIC61617.1"/>
    </source>
</evidence>
<keyword evidence="6" id="KW-1185">Reference proteome</keyword>
<dbReference type="Proteomes" id="UP000031167">
    <property type="component" value="Unassembled WGS sequence"/>
</dbReference>
<protein>
    <submittedName>
        <fullName evidence="5">Uncharacterized protein</fullName>
    </submittedName>
</protein>
<name>A0A0B4CZ14_9FLAO</name>
<evidence type="ECO:0000259" key="4">
    <source>
        <dbReference type="Pfam" id="PF20009"/>
    </source>
</evidence>
<feature type="domain" description="Secretion system C-terminal sorting" evidence="3">
    <location>
        <begin position="190"/>
        <end position="258"/>
    </location>
</feature>
<dbReference type="RefSeq" id="WP_039372234.1">
    <property type="nucleotide sequence ID" value="NZ_JWTA01000016.1"/>
</dbReference>
<feature type="signal peptide" evidence="2">
    <location>
        <begin position="1"/>
        <end position="25"/>
    </location>
</feature>
<proteinExistence type="predicted"/>
<dbReference type="NCBIfam" id="TIGR04183">
    <property type="entry name" value="Por_Secre_tail"/>
    <property type="match status" value="1"/>
</dbReference>
<dbReference type="InterPro" id="IPR026444">
    <property type="entry name" value="Secre_tail"/>
</dbReference>
<accession>A0A0B4CZ14</accession>
<keyword evidence="1 2" id="KW-0732">Signal</keyword>
<dbReference type="Pfam" id="PF18962">
    <property type="entry name" value="Por_Secre_tail"/>
    <property type="match status" value="1"/>
</dbReference>
<dbReference type="OrthoDB" id="614723at2"/>
<feature type="chain" id="PRO_5002088538" evidence="2">
    <location>
        <begin position="26"/>
        <end position="260"/>
    </location>
</feature>